<dbReference type="InterPro" id="IPR037236">
    <property type="entry name" value="STIV_B116-like_sf"/>
</dbReference>
<protein>
    <submittedName>
        <fullName evidence="1">YddF family protein</fullName>
    </submittedName>
</protein>
<dbReference type="InterPro" id="IPR015055">
    <property type="entry name" value="STIV_B116-like"/>
</dbReference>
<dbReference type="Proteomes" id="UP001216709">
    <property type="component" value="Unassembled WGS sequence"/>
</dbReference>
<reference evidence="1" key="1">
    <citation type="submission" date="2022-12" db="EMBL/GenBank/DDBJ databases">
        <title>Draft Genome Sequences of Bacillus licheniformis and Bacillus paralicheniformis strains isolated from Irish skim milk powders.</title>
        <authorList>
            <person name="Lourenco A."/>
            <person name="Li F."/>
            <person name="Geraldine D."/>
            <person name="Tobin J.T."/>
            <person name="Butler F."/>
            <person name="Jordan K."/>
            <person name="Obrien T."/>
        </authorList>
    </citation>
    <scope>NUCLEOTIDE SEQUENCE</scope>
    <source>
        <strain evidence="1">3370</strain>
    </source>
</reference>
<evidence type="ECO:0000313" key="1">
    <source>
        <dbReference type="EMBL" id="MDE1451844.1"/>
    </source>
</evidence>
<name>A0AAW6K7M5_9BACI</name>
<dbReference type="AlphaFoldDB" id="A0AAW6K7M5"/>
<gene>
    <name evidence="1" type="ORF">PVN32_06600</name>
</gene>
<organism evidence="1 2">
    <name type="scientific">Bacillus paralicheniformis</name>
    <dbReference type="NCBI Taxonomy" id="1648923"/>
    <lineage>
        <taxon>Bacteria</taxon>
        <taxon>Bacillati</taxon>
        <taxon>Bacillota</taxon>
        <taxon>Bacilli</taxon>
        <taxon>Bacillales</taxon>
        <taxon>Bacillaceae</taxon>
        <taxon>Bacillus</taxon>
    </lineage>
</organism>
<dbReference type="Pfam" id="PF08960">
    <property type="entry name" value="STIV_B116-like"/>
    <property type="match status" value="1"/>
</dbReference>
<evidence type="ECO:0000313" key="2">
    <source>
        <dbReference type="Proteomes" id="UP001216709"/>
    </source>
</evidence>
<dbReference type="RefSeq" id="WP_080623655.1">
    <property type="nucleotide sequence ID" value="NZ_CP126091.1"/>
</dbReference>
<dbReference type="Gene3D" id="3.40.50.11170">
    <property type="entry name" value="Uncharacterised protein PF08960, DUF1874"/>
    <property type="match status" value="1"/>
</dbReference>
<accession>A0AAW6K7M5</accession>
<dbReference type="EMBL" id="JARAFO010000010">
    <property type="protein sequence ID" value="MDE1451844.1"/>
    <property type="molecule type" value="Genomic_DNA"/>
</dbReference>
<sequence>MEVAFLNSMIMTWPGIYKAEKISLEDVHECLASCNGSYKSFIGHKSTALFLQELLGIKIEQNRKCFRQRRYQKAICFSLKERYPENKVLKKADLKNAKYEFYLITRLD</sequence>
<comment type="caution">
    <text evidence="1">The sequence shown here is derived from an EMBL/GenBank/DDBJ whole genome shotgun (WGS) entry which is preliminary data.</text>
</comment>
<dbReference type="SUPFAM" id="SSF143602">
    <property type="entry name" value="STIV B116-like"/>
    <property type="match status" value="1"/>
</dbReference>
<proteinExistence type="predicted"/>